<dbReference type="PANTHER" id="PTHR23303:SF15">
    <property type="entry name" value="COLOSSIN-A"/>
    <property type="match status" value="1"/>
</dbReference>
<feature type="compositionally biased region" description="Basic residues" evidence="4">
    <location>
        <begin position="1"/>
        <end position="18"/>
    </location>
</feature>
<feature type="domain" description="SD-repeat containing protein B" evidence="5">
    <location>
        <begin position="854"/>
        <end position="930"/>
    </location>
</feature>
<dbReference type="InterPro" id="IPR051417">
    <property type="entry name" value="SDr/BOS_complex"/>
</dbReference>
<dbReference type="InterPro" id="IPR013783">
    <property type="entry name" value="Ig-like_fold"/>
</dbReference>
<comment type="subcellular location">
    <subcellularLocation>
        <location evidence="1">Secreted</location>
    </subcellularLocation>
</comment>
<dbReference type="SUPFAM" id="SSF69318">
    <property type="entry name" value="Integrin alpha N-terminal domain"/>
    <property type="match status" value="2"/>
</dbReference>
<feature type="domain" description="SD-repeat containing protein B" evidence="5">
    <location>
        <begin position="1071"/>
        <end position="1140"/>
    </location>
</feature>
<keyword evidence="7" id="KW-1185">Reference proteome</keyword>
<feature type="domain" description="SD-repeat containing protein B" evidence="5">
    <location>
        <begin position="384"/>
        <end position="464"/>
    </location>
</feature>
<feature type="region of interest" description="Disordered" evidence="4">
    <location>
        <begin position="1687"/>
        <end position="1722"/>
    </location>
</feature>
<name>A0A517NTM2_9BACT</name>
<dbReference type="PANTHER" id="PTHR23303">
    <property type="entry name" value="CARBOXYPEPTIDASE REGULATORY REGION-CONTAINING"/>
    <property type="match status" value="1"/>
</dbReference>
<sequence>MIRKENRTRRPNRSRKRVGSQAAMRRRMTPEKLEARQLLAADPIHVGVVYLETDYLETDQDVGGDSQGDRFIVSFTGGAPETELTELRITTDKDGDGISVGDPIYDTAPGGRGKDLSHGFQIVRIAGGDGRAVDATAEVEDGGQELVLRLSNFRAGDRLEFTLDVDEVLRNAIDLAVFNNRLDVITSGQEFQDSILDASFVAPHYEATTADAIFENDYGSPSVSHGLNLPPDEGDDIDSRANRSAAAIGTVQQVPKPISISGHVWLDNDLDLVREFGEPLLSNIEVSLWQLQESTGSFVDTGHRATTNAQGKYEFSKLLALAPGQYQVSQTQPAGLFSVGAVPGEVDGTPVGQAETVDLLTNIIIPLGDQSAVNYDFAEAQPASIRGFVYQDDNDDGRRDAGETGIGGVTVQLVPIDTIAPQSTLTVTTSADGSYSFTGLAPGQYEVIEVNQPANLTDGKDTAGTVGGSIVGVADNPGDRLHGIDLHGGDDGIEYNFGELALGSIAGFVYLAAPGEDCTGDHDSDGSTPLSGVRVELQTSDGITISQATTAADGGYLFDDVPRGNYRVVEFTPDGLLDGSSHVGRINNIRVGDSVDGGLIQSIGLVPGGIGTEYNFCEAAPATISGNVYQDDSDDGVRDAGEVGIAGVTVTLVDNNNNVVATATTNSQGQYEFADIVPGQYSIIETHPAGYYDGMDTPGTISGQRVGQSGTDGDSLRQIDIRQGQTGIEYNFGELLGATLSGQVHVDLDDDCELDPDEEVLSDVVIRLIDAAGIEVAQTTTDASGRYTFENIAPGEYTVIEEQPQGYFDGGAVTGSVGGVVENANRIGQVTLTSGEVAVDYNFCENPPAEIIGSVFADTDGDCLFEAHEVGISGVTVELFDDAGTLVASTTTDATGGYRFTSLRAGSYTVRETQPAGWLQGGQVAGSKGGDTSVQDVISKIPIGWGERLTQYNFCEVEPASIGGYVYVDSDGDCVRDADEPPLAGVTIELRDASGNLVATQVTDADGQYQFDNLAPGDYSVFEQQPNGYFQGGQMLGSGGGEVLGDDHLGFELTAGSDLVNYDFCELPPASISGSVWQETDLNQEFSPGEIPIPGVLIELIGNSGEVIQTTRTDASGDYNFVAIAPGGYSIRETQPSGLFHGGEIVGSVGGEVGDDDLLVGIVLEGGVQATDYDFPEVPPASISGYVFQDGRPLQLNEAPSPETLREFRDGERTPDDVPIEGVQLELRTIIGLPFDASNALPGEYPDGPIRVTTDADGFYEFTGLRPGAYHVYEVQPEEYIDSLDTPGTRGGLAVNPADSLGDSDKIVIQTLALNEATNPRDDAILSINVLAGGSSQLNNFSEIIVVPVDPPTDFLPQDKETPDRPLAPIETFDPRIRVVAFANPEKASSPLTAYDEWAVSWHLSVINGGFPRGTEGVDGLINGVSANRMQQNWDEGEHVTGRWTLMTVDGERIDASELMTLGEEDSTALTGDFDGDGTDEAAVYAGGQWFVDLNGNGVWDAGDLWIQLGTRLDRPVVGDWDGDGKDDIAIFGRQWQRDAQRIKRDPGLPDPDNTRRRDIDNRTLANRGEDRGEDRERLLRRGTEGNLRADAVDHVFQYGEQVDTPMAGDWNGDGIDQIAVFRGGVWLLDTDGDGRWTDKDDKSTYGKSGDEPIVGDFNGDGIDEIGVIRGDTWIVDTDGDRKITGNDLQFQVPRQDADSQPIVGDWDGDGKDDPGYYDEAA</sequence>
<feature type="region of interest" description="Disordered" evidence="4">
    <location>
        <begin position="1"/>
        <end position="29"/>
    </location>
</feature>
<dbReference type="Proteomes" id="UP000319817">
    <property type="component" value="Chromosome"/>
</dbReference>
<dbReference type="GO" id="GO:0005576">
    <property type="term" value="C:extracellular region"/>
    <property type="evidence" value="ECO:0007669"/>
    <property type="project" value="UniProtKB-SubCell"/>
</dbReference>
<protein>
    <submittedName>
        <fullName evidence="6">Serine-aspartate repeat-containing protein D</fullName>
    </submittedName>
</protein>
<dbReference type="InterPro" id="IPR033764">
    <property type="entry name" value="Sdr_B"/>
</dbReference>
<reference evidence="6 7" key="1">
    <citation type="submission" date="2019-02" db="EMBL/GenBank/DDBJ databases">
        <title>Deep-cultivation of Planctomycetes and their phenomic and genomic characterization uncovers novel biology.</title>
        <authorList>
            <person name="Wiegand S."/>
            <person name="Jogler M."/>
            <person name="Boedeker C."/>
            <person name="Pinto D."/>
            <person name="Vollmers J."/>
            <person name="Rivas-Marin E."/>
            <person name="Kohn T."/>
            <person name="Peeters S.H."/>
            <person name="Heuer A."/>
            <person name="Rast P."/>
            <person name="Oberbeckmann S."/>
            <person name="Bunk B."/>
            <person name="Jeske O."/>
            <person name="Meyerdierks A."/>
            <person name="Storesund J.E."/>
            <person name="Kallscheuer N."/>
            <person name="Luecker S."/>
            <person name="Lage O.M."/>
            <person name="Pohl T."/>
            <person name="Merkel B.J."/>
            <person name="Hornburger P."/>
            <person name="Mueller R.-W."/>
            <person name="Bruemmer F."/>
            <person name="Labrenz M."/>
            <person name="Spormann A.M."/>
            <person name="Op den Camp H."/>
            <person name="Overmann J."/>
            <person name="Amann R."/>
            <person name="Jetten M.S.M."/>
            <person name="Mascher T."/>
            <person name="Medema M.H."/>
            <person name="Devos D.P."/>
            <person name="Kaster A.-K."/>
            <person name="Ovreas L."/>
            <person name="Rohde M."/>
            <person name="Galperin M.Y."/>
            <person name="Jogler C."/>
        </authorList>
    </citation>
    <scope>NUCLEOTIDE SEQUENCE [LARGE SCALE GENOMIC DNA]</scope>
    <source>
        <strain evidence="6 7">K23_9</strain>
    </source>
</reference>
<evidence type="ECO:0000313" key="6">
    <source>
        <dbReference type="EMBL" id="QDT10468.1"/>
    </source>
</evidence>
<organism evidence="6 7">
    <name type="scientific">Stieleria marina</name>
    <dbReference type="NCBI Taxonomy" id="1930275"/>
    <lineage>
        <taxon>Bacteria</taxon>
        <taxon>Pseudomonadati</taxon>
        <taxon>Planctomycetota</taxon>
        <taxon>Planctomycetia</taxon>
        <taxon>Pirellulales</taxon>
        <taxon>Pirellulaceae</taxon>
        <taxon>Stieleria</taxon>
    </lineage>
</organism>
<keyword evidence="2" id="KW-0964">Secreted</keyword>
<evidence type="ECO:0000259" key="5">
    <source>
        <dbReference type="Pfam" id="PF17210"/>
    </source>
</evidence>
<evidence type="ECO:0000313" key="7">
    <source>
        <dbReference type="Proteomes" id="UP000319817"/>
    </source>
</evidence>
<evidence type="ECO:0000256" key="2">
    <source>
        <dbReference type="ARBA" id="ARBA00022525"/>
    </source>
</evidence>
<feature type="domain" description="SD-repeat containing protein B" evidence="5">
    <location>
        <begin position="260"/>
        <end position="338"/>
    </location>
</feature>
<feature type="domain" description="SD-repeat containing protein B" evidence="5">
    <location>
        <begin position="624"/>
        <end position="699"/>
    </location>
</feature>
<evidence type="ECO:0000256" key="3">
    <source>
        <dbReference type="ARBA" id="ARBA00022729"/>
    </source>
</evidence>
<dbReference type="SUPFAM" id="SSF117074">
    <property type="entry name" value="Hypothetical protein PA1324"/>
    <property type="match status" value="9"/>
</dbReference>
<dbReference type="InterPro" id="IPR028994">
    <property type="entry name" value="Integrin_alpha_N"/>
</dbReference>
<dbReference type="PROSITE" id="PS00018">
    <property type="entry name" value="EF_HAND_1"/>
    <property type="match status" value="1"/>
</dbReference>
<feature type="domain" description="SD-repeat containing protein B" evidence="5">
    <location>
        <begin position="960"/>
        <end position="1037"/>
    </location>
</feature>
<feature type="domain" description="SD-repeat containing protein B" evidence="5">
    <location>
        <begin position="742"/>
        <end position="819"/>
    </location>
</feature>
<feature type="domain" description="SD-repeat containing protein B" evidence="5">
    <location>
        <begin position="524"/>
        <end position="584"/>
    </location>
</feature>
<proteinExistence type="predicted"/>
<gene>
    <name evidence="6" type="primary">sdrD_1</name>
    <name evidence="6" type="ORF">K239x_24250</name>
</gene>
<evidence type="ECO:0000256" key="4">
    <source>
        <dbReference type="SAM" id="MobiDB-lite"/>
    </source>
</evidence>
<feature type="region of interest" description="Disordered" evidence="4">
    <location>
        <begin position="1541"/>
        <end position="1580"/>
    </location>
</feature>
<evidence type="ECO:0000256" key="1">
    <source>
        <dbReference type="ARBA" id="ARBA00004613"/>
    </source>
</evidence>
<dbReference type="EMBL" id="CP036526">
    <property type="protein sequence ID" value="QDT10468.1"/>
    <property type="molecule type" value="Genomic_DNA"/>
</dbReference>
<dbReference type="InterPro" id="IPR018247">
    <property type="entry name" value="EF_Hand_1_Ca_BS"/>
</dbReference>
<dbReference type="Gene3D" id="2.60.40.10">
    <property type="entry name" value="Immunoglobulins"/>
    <property type="match status" value="9"/>
</dbReference>
<keyword evidence="3" id="KW-0732">Signal</keyword>
<accession>A0A517NTM2</accession>
<dbReference type="Pfam" id="PF17210">
    <property type="entry name" value="SdrD_B"/>
    <property type="match status" value="8"/>
</dbReference>